<dbReference type="Pfam" id="PF02687">
    <property type="entry name" value="FtsX"/>
    <property type="match status" value="1"/>
</dbReference>
<dbReference type="RefSeq" id="WP_124327511.1">
    <property type="nucleotide sequence ID" value="NZ_BEXT01000001.1"/>
</dbReference>
<dbReference type="InterPro" id="IPR003838">
    <property type="entry name" value="ABC3_permease_C"/>
</dbReference>
<proteinExistence type="inferred from homology"/>
<dbReference type="AlphaFoldDB" id="A0A401FSX1"/>
<evidence type="ECO:0000256" key="7">
    <source>
        <dbReference type="ARBA" id="ARBA00023136"/>
    </source>
</evidence>
<name>A0A401FSX1_9BACT</name>
<evidence type="ECO:0000259" key="10">
    <source>
        <dbReference type="Pfam" id="PF12704"/>
    </source>
</evidence>
<feature type="domain" description="ABC3 transporter permease C-terminal" evidence="9">
    <location>
        <begin position="276"/>
        <end position="401"/>
    </location>
</feature>
<keyword evidence="5 8" id="KW-0812">Transmembrane</keyword>
<feature type="transmembrane region" description="Helical" evidence="8">
    <location>
        <begin position="367"/>
        <end position="391"/>
    </location>
</feature>
<evidence type="ECO:0000256" key="8">
    <source>
        <dbReference type="SAM" id="Phobius"/>
    </source>
</evidence>
<evidence type="ECO:0000256" key="2">
    <source>
        <dbReference type="ARBA" id="ARBA00005236"/>
    </source>
</evidence>
<reference evidence="12" key="1">
    <citation type="submission" date="2017-11" db="EMBL/GenBank/DDBJ databases">
        <authorList>
            <person name="Watanabe M."/>
            <person name="Kojima H."/>
        </authorList>
    </citation>
    <scope>NUCLEOTIDE SEQUENCE [LARGE SCALE GENOMIC DNA]</scope>
    <source>
        <strain evidence="12">Tokyo 01</strain>
    </source>
</reference>
<evidence type="ECO:0000313" key="12">
    <source>
        <dbReference type="Proteomes" id="UP000288096"/>
    </source>
</evidence>
<organism evidence="11 12">
    <name type="scientific">Desulfonema ishimotonii</name>
    <dbReference type="NCBI Taxonomy" id="45657"/>
    <lineage>
        <taxon>Bacteria</taxon>
        <taxon>Pseudomonadati</taxon>
        <taxon>Thermodesulfobacteriota</taxon>
        <taxon>Desulfobacteria</taxon>
        <taxon>Desulfobacterales</taxon>
        <taxon>Desulfococcaceae</taxon>
        <taxon>Desulfonema</taxon>
    </lineage>
</organism>
<sequence length="408" mass="44797">MAFEFFIGRRYLRAKQKQAFISLITLLSVAGVSVGVMALIVVIAVMAGFEDDLKSRILGVESHLVLERREGHFRDYPRIMTYLQGVEGVASVTPFVDTQAMIRTTGGVAGAVLRGVDPETVGLVIPYFDPLSLKSLAEGERDSRTVSGIVLGRELARTLGVLEGDDLYLISPRGMVSPVGHIPAMRRFRVAGLFSSGMYEYDGTLAYIHIDAARKFLRMGDAVSGLDLRLADIYRAGDIGRQIISDLGDAYVTRDWMQMNKNFFSALRLEKSAMFVILTLIILVAAFNIASSLIMMVMEKKRDIAILKAMGATDRSIRRIFVFKGVVIGTVGTILGVMSGTLLCFLLKRYEFISLPSEVYYITTLPVLLKATDVCLIGAAALFICLLATLYPAYLAARTNPAEALRYG</sequence>
<feature type="transmembrane region" description="Helical" evidence="8">
    <location>
        <begin position="20"/>
        <end position="49"/>
    </location>
</feature>
<dbReference type="InterPro" id="IPR051447">
    <property type="entry name" value="Lipoprotein-release_system"/>
</dbReference>
<protein>
    <submittedName>
        <fullName evidence="11">ABC transporter permease</fullName>
    </submittedName>
</protein>
<feature type="transmembrane region" description="Helical" evidence="8">
    <location>
        <begin position="319"/>
        <end position="347"/>
    </location>
</feature>
<dbReference type="OrthoDB" id="9808461at2"/>
<keyword evidence="4" id="KW-1003">Cell membrane</keyword>
<dbReference type="EMBL" id="BEXT01000001">
    <property type="protein sequence ID" value="GBC60055.1"/>
    <property type="molecule type" value="Genomic_DNA"/>
</dbReference>
<evidence type="ECO:0000259" key="9">
    <source>
        <dbReference type="Pfam" id="PF02687"/>
    </source>
</evidence>
<evidence type="ECO:0000256" key="5">
    <source>
        <dbReference type="ARBA" id="ARBA00022692"/>
    </source>
</evidence>
<dbReference type="PANTHER" id="PTHR30489:SF0">
    <property type="entry name" value="LIPOPROTEIN-RELEASING SYSTEM TRANSMEMBRANE PROTEIN LOLE"/>
    <property type="match status" value="1"/>
</dbReference>
<dbReference type="InterPro" id="IPR025857">
    <property type="entry name" value="MacB_PCD"/>
</dbReference>
<accession>A0A401FSX1</accession>
<comment type="subcellular location">
    <subcellularLocation>
        <location evidence="1">Cell membrane</location>
        <topology evidence="1">Multi-pass membrane protein</topology>
    </subcellularLocation>
</comment>
<keyword evidence="7 8" id="KW-0472">Membrane</keyword>
<dbReference type="InterPro" id="IPR011925">
    <property type="entry name" value="LolCE_TM"/>
</dbReference>
<dbReference type="PANTHER" id="PTHR30489">
    <property type="entry name" value="LIPOPROTEIN-RELEASING SYSTEM TRANSMEMBRANE PROTEIN LOLE"/>
    <property type="match status" value="1"/>
</dbReference>
<evidence type="ECO:0000256" key="3">
    <source>
        <dbReference type="ARBA" id="ARBA00022448"/>
    </source>
</evidence>
<dbReference type="GO" id="GO:0044874">
    <property type="term" value="P:lipoprotein localization to outer membrane"/>
    <property type="evidence" value="ECO:0007669"/>
    <property type="project" value="TreeGrafter"/>
</dbReference>
<keyword evidence="3" id="KW-0813">Transport</keyword>
<dbReference type="NCBIfam" id="TIGR02212">
    <property type="entry name" value="lolCE"/>
    <property type="match status" value="1"/>
</dbReference>
<keyword evidence="12" id="KW-1185">Reference proteome</keyword>
<evidence type="ECO:0000256" key="6">
    <source>
        <dbReference type="ARBA" id="ARBA00022989"/>
    </source>
</evidence>
<dbReference type="GO" id="GO:0098797">
    <property type="term" value="C:plasma membrane protein complex"/>
    <property type="evidence" value="ECO:0007669"/>
    <property type="project" value="TreeGrafter"/>
</dbReference>
<evidence type="ECO:0000313" key="11">
    <source>
        <dbReference type="EMBL" id="GBC60055.1"/>
    </source>
</evidence>
<evidence type="ECO:0000256" key="1">
    <source>
        <dbReference type="ARBA" id="ARBA00004651"/>
    </source>
</evidence>
<evidence type="ECO:0000256" key="4">
    <source>
        <dbReference type="ARBA" id="ARBA00022475"/>
    </source>
</evidence>
<comment type="similarity">
    <text evidence="2">Belongs to the ABC-4 integral membrane protein family. LolC/E subfamily.</text>
</comment>
<feature type="transmembrane region" description="Helical" evidence="8">
    <location>
        <begin position="273"/>
        <end position="298"/>
    </location>
</feature>
<gene>
    <name evidence="11" type="ORF">DENIS_0997</name>
</gene>
<feature type="domain" description="MacB-like periplasmic core" evidence="10">
    <location>
        <begin position="25"/>
        <end position="232"/>
    </location>
</feature>
<keyword evidence="6 8" id="KW-1133">Transmembrane helix</keyword>
<dbReference type="Proteomes" id="UP000288096">
    <property type="component" value="Unassembled WGS sequence"/>
</dbReference>
<dbReference type="Pfam" id="PF12704">
    <property type="entry name" value="MacB_PCD"/>
    <property type="match status" value="1"/>
</dbReference>
<dbReference type="GO" id="GO:0042953">
    <property type="term" value="P:lipoprotein transport"/>
    <property type="evidence" value="ECO:0007669"/>
    <property type="project" value="InterPro"/>
</dbReference>
<comment type="caution">
    <text evidence="11">The sequence shown here is derived from an EMBL/GenBank/DDBJ whole genome shotgun (WGS) entry which is preliminary data.</text>
</comment>
<reference evidence="12" key="2">
    <citation type="submission" date="2019-01" db="EMBL/GenBank/DDBJ databases">
        <title>Genome sequence of Desulfonema ishimotonii strain Tokyo 01.</title>
        <authorList>
            <person name="Fukui M."/>
        </authorList>
    </citation>
    <scope>NUCLEOTIDE SEQUENCE [LARGE SCALE GENOMIC DNA]</scope>
    <source>
        <strain evidence="12">Tokyo 01</strain>
    </source>
</reference>